<dbReference type="InterPro" id="IPR014395">
    <property type="entry name" value="Pen/GL7ACA/AHL_acylase"/>
</dbReference>
<dbReference type="Gene3D" id="2.30.120.10">
    <property type="match status" value="1"/>
</dbReference>
<feature type="binding site" evidence="5">
    <location>
        <position position="195"/>
    </location>
    <ligand>
        <name>Ca(2+)</name>
        <dbReference type="ChEBI" id="CHEBI:29108"/>
    </ligand>
</feature>
<dbReference type="PANTHER" id="PTHR34218">
    <property type="entry name" value="PEPTIDASE S45 PENICILLIN AMIDASE"/>
    <property type="match status" value="1"/>
</dbReference>
<keyword evidence="2 6" id="KW-0378">Hydrolase</keyword>
<accession>A0A1Y5SIM2</accession>
<dbReference type="PANTHER" id="PTHR34218:SF4">
    <property type="entry name" value="ACYL-HOMOSERINE LACTONE ACYLASE QUIP"/>
    <property type="match status" value="1"/>
</dbReference>
<evidence type="ECO:0000256" key="1">
    <source>
        <dbReference type="ARBA" id="ARBA00006586"/>
    </source>
</evidence>
<dbReference type="Gene3D" id="3.60.20.10">
    <property type="entry name" value="Glutamine Phosphoribosylpyrophosphate, subunit 1, domain 1"/>
    <property type="match status" value="1"/>
</dbReference>
<dbReference type="InterPro" id="IPR002692">
    <property type="entry name" value="S45"/>
</dbReference>
<dbReference type="InterPro" id="IPR029055">
    <property type="entry name" value="Ntn_hydrolases_N"/>
</dbReference>
<dbReference type="Gene3D" id="1.10.1400.10">
    <property type="match status" value="1"/>
</dbReference>
<evidence type="ECO:0000256" key="2">
    <source>
        <dbReference type="ARBA" id="ARBA00022801"/>
    </source>
</evidence>
<keyword evidence="7" id="KW-1185">Reference proteome</keyword>
<sequence>MAKFFRWLLRLLVAAAVLSLAALWMGYWLAARSLPDYDATYRVSDPVDQIEIVRDNADVPHIFGVSDREVYYGLGFAHAQDRLWQMMMMRRTAQGKLSEVFGRTTLASDELMRRLDIYRLAQASLSAQSPQTQAALQAYSDGVNAWLREVNAGARGRGAPEFFFYPFEIAPWQPSDSIALLKLVAVQNAYHLKDEVLRARVSLTLSQDRVRDILPDTPGAGTMDLPRYGALFPQLHNATTEVAQADLAFLHFAASPFGAASNVWAAGPARSASGGTLLANDPHMDLTAPAPMYLARLELSSGGVIGATMPGVPAILSGRSAALGWGIAAAFTDDMDLHIEQVNPDNPREVQTPTGYAPLTTRPSIIRIKDAEPITLQRQWSQNGPILPPSVFDLGTITPPGYVVSLSATVLSEADTSITAALDIMGAQTVDEGITASHSLVAPAMNIVFADARNIAMVSAGAVPLRDPANQSLGRLPTPGWADINRWHGWMDVADWPVSRNPAGGLIGNTNNKTVNRPFPEHMSYLWGDTQRILRWSRLMQSREVHTRESFIEAQNDTVSNAARALLPLVAADLWYTGEAAPEGTLEERRKQALDMLAAWNGEMSEHLPEPLIYSAWMRALQQRLIQDELGPLAAKFTHVDPVFIERVYRNAQGAAIWCDVLQSAADETCTDIARLALDDALLWIDQTYGGALESLQWGTAHEAQQNHGVLGRMPVLRWFVNLRQPTSGGDNTLQRGVTRGTGRDPFVNVHAAVYRGVYDFADPDSSVFVLSSGQSGHFLSRHYDDLGEQWRRGEYVPMSLDPELARAAATGVTVIRSQGESGAR</sequence>
<dbReference type="Proteomes" id="UP000193862">
    <property type="component" value="Unassembled WGS sequence"/>
</dbReference>
<comment type="similarity">
    <text evidence="1">Belongs to the peptidase S45 family.</text>
</comment>
<dbReference type="InterPro" id="IPR043147">
    <property type="entry name" value="Penicillin_amidase_A-knob"/>
</dbReference>
<name>A0A1Y5SIM2_9RHOB</name>
<dbReference type="GO" id="GO:0046872">
    <property type="term" value="F:metal ion binding"/>
    <property type="evidence" value="ECO:0007669"/>
    <property type="project" value="UniProtKB-KW"/>
</dbReference>
<organism evidence="6 7">
    <name type="scientific">Aquimixticola soesokkakensis</name>
    <dbReference type="NCBI Taxonomy" id="1519096"/>
    <lineage>
        <taxon>Bacteria</taxon>
        <taxon>Pseudomonadati</taxon>
        <taxon>Pseudomonadota</taxon>
        <taxon>Alphaproteobacteria</taxon>
        <taxon>Rhodobacterales</taxon>
        <taxon>Paracoccaceae</taxon>
        <taxon>Aquimixticola</taxon>
    </lineage>
</organism>
<gene>
    <name evidence="6" type="primary">quiP</name>
    <name evidence="6" type="ORF">AQS8620_01621</name>
</gene>
<evidence type="ECO:0000256" key="4">
    <source>
        <dbReference type="PIRSR" id="PIRSR001227-1"/>
    </source>
</evidence>
<protein>
    <submittedName>
        <fullName evidence="6">Acyl-homoserine lactone acylase QuiP</fullName>
        <ecNumber evidence="6">3.5.1.97</ecNumber>
    </submittedName>
</protein>
<dbReference type="GO" id="GO:0017000">
    <property type="term" value="P:antibiotic biosynthetic process"/>
    <property type="evidence" value="ECO:0007669"/>
    <property type="project" value="InterPro"/>
</dbReference>
<dbReference type="SUPFAM" id="SSF56235">
    <property type="entry name" value="N-terminal nucleophile aminohydrolases (Ntn hydrolases)"/>
    <property type="match status" value="1"/>
</dbReference>
<feature type="active site" description="Nucleophile" evidence="4">
    <location>
        <position position="261"/>
    </location>
</feature>
<evidence type="ECO:0000313" key="6">
    <source>
        <dbReference type="EMBL" id="SLN41690.1"/>
    </source>
</evidence>
<dbReference type="OrthoDB" id="9760084at2"/>
<dbReference type="PIRSF" id="PIRSF001227">
    <property type="entry name" value="Pen_acylase"/>
    <property type="match status" value="1"/>
</dbReference>
<dbReference type="InterPro" id="IPR023343">
    <property type="entry name" value="Penicillin_amidase_dom1"/>
</dbReference>
<proteinExistence type="inferred from homology"/>
<dbReference type="RefSeq" id="WP_085836324.1">
    <property type="nucleotide sequence ID" value="NZ_FWFS01000005.1"/>
</dbReference>
<dbReference type="GO" id="GO:0016811">
    <property type="term" value="F:hydrolase activity, acting on carbon-nitrogen (but not peptide) bonds, in linear amides"/>
    <property type="evidence" value="ECO:0007669"/>
    <property type="project" value="InterPro"/>
</dbReference>
<dbReference type="CDD" id="cd03747">
    <property type="entry name" value="Ntn_PGA_like"/>
    <property type="match status" value="1"/>
</dbReference>
<dbReference type="EC" id="3.5.1.97" evidence="6"/>
<comment type="cofactor">
    <cofactor evidence="5">
        <name>Ca(2+)</name>
        <dbReference type="ChEBI" id="CHEBI:29108"/>
    </cofactor>
    <text evidence="5">Binds 1 Ca(2+) ion per dimer.</text>
</comment>
<dbReference type="Pfam" id="PF01804">
    <property type="entry name" value="Penicil_amidase"/>
    <property type="match status" value="1"/>
</dbReference>
<dbReference type="AlphaFoldDB" id="A0A1Y5SIM2"/>
<keyword evidence="5" id="KW-0106">Calcium</keyword>
<dbReference type="InterPro" id="IPR043146">
    <property type="entry name" value="Penicillin_amidase_N_B-knob"/>
</dbReference>
<keyword evidence="3" id="KW-0865">Zymogen</keyword>
<evidence type="ECO:0000256" key="3">
    <source>
        <dbReference type="ARBA" id="ARBA00023145"/>
    </source>
</evidence>
<reference evidence="6 7" key="1">
    <citation type="submission" date="2017-03" db="EMBL/GenBank/DDBJ databases">
        <authorList>
            <person name="Afonso C.L."/>
            <person name="Miller P.J."/>
            <person name="Scott M.A."/>
            <person name="Spackman E."/>
            <person name="Goraichik I."/>
            <person name="Dimitrov K.M."/>
            <person name="Suarez D.L."/>
            <person name="Swayne D.E."/>
        </authorList>
    </citation>
    <scope>NUCLEOTIDE SEQUENCE [LARGE SCALE GENOMIC DNA]</scope>
    <source>
        <strain evidence="6 7">CECT 8620</strain>
    </source>
</reference>
<feature type="binding site" evidence="5">
    <location>
        <position position="333"/>
    </location>
    <ligand>
        <name>Ca(2+)</name>
        <dbReference type="ChEBI" id="CHEBI:29108"/>
    </ligand>
</feature>
<keyword evidence="5" id="KW-0479">Metal-binding</keyword>
<evidence type="ECO:0000313" key="7">
    <source>
        <dbReference type="Proteomes" id="UP000193862"/>
    </source>
</evidence>
<feature type="binding site" evidence="5">
    <location>
        <position position="336"/>
    </location>
    <ligand>
        <name>Ca(2+)</name>
        <dbReference type="ChEBI" id="CHEBI:29108"/>
    </ligand>
</feature>
<evidence type="ECO:0000256" key="5">
    <source>
        <dbReference type="PIRSR" id="PIRSR001227-2"/>
    </source>
</evidence>
<dbReference type="Gene3D" id="1.10.439.10">
    <property type="entry name" value="Penicillin Amidohydrolase, domain 1"/>
    <property type="match status" value="1"/>
</dbReference>
<dbReference type="EMBL" id="FWFS01000005">
    <property type="protein sequence ID" value="SLN41690.1"/>
    <property type="molecule type" value="Genomic_DNA"/>
</dbReference>